<evidence type="ECO:0000313" key="1">
    <source>
        <dbReference type="EMBL" id="RCN24690.1"/>
    </source>
</evidence>
<dbReference type="EMBL" id="JOJR01017543">
    <property type="protein sequence ID" value="RCN24690.1"/>
    <property type="molecule type" value="Genomic_DNA"/>
</dbReference>
<dbReference type="Proteomes" id="UP000252519">
    <property type="component" value="Unassembled WGS sequence"/>
</dbReference>
<keyword evidence="2" id="KW-1185">Reference proteome</keyword>
<comment type="caution">
    <text evidence="1">The sequence shown here is derived from an EMBL/GenBank/DDBJ whole genome shotgun (WGS) entry which is preliminary data.</text>
</comment>
<accession>A0A368F115</accession>
<protein>
    <submittedName>
        <fullName evidence="1">Uncharacterized protein</fullName>
    </submittedName>
</protein>
<sequence length="26" mass="3108">MVLLYVMPVHPWTCFGNWSRPLHVSH</sequence>
<dbReference type="AlphaFoldDB" id="A0A368F115"/>
<evidence type="ECO:0000313" key="2">
    <source>
        <dbReference type="Proteomes" id="UP000252519"/>
    </source>
</evidence>
<organism evidence="1 2">
    <name type="scientific">Ancylostoma caninum</name>
    <name type="common">Dog hookworm</name>
    <dbReference type="NCBI Taxonomy" id="29170"/>
    <lineage>
        <taxon>Eukaryota</taxon>
        <taxon>Metazoa</taxon>
        <taxon>Ecdysozoa</taxon>
        <taxon>Nematoda</taxon>
        <taxon>Chromadorea</taxon>
        <taxon>Rhabditida</taxon>
        <taxon>Rhabditina</taxon>
        <taxon>Rhabditomorpha</taxon>
        <taxon>Strongyloidea</taxon>
        <taxon>Ancylostomatidae</taxon>
        <taxon>Ancylostomatinae</taxon>
        <taxon>Ancylostoma</taxon>
    </lineage>
</organism>
<reference evidence="1 2" key="1">
    <citation type="submission" date="2014-10" db="EMBL/GenBank/DDBJ databases">
        <title>Draft genome of the hookworm Ancylostoma caninum.</title>
        <authorList>
            <person name="Mitreva M."/>
        </authorList>
    </citation>
    <scope>NUCLEOTIDE SEQUENCE [LARGE SCALE GENOMIC DNA]</scope>
    <source>
        <strain evidence="1 2">Baltimore</strain>
    </source>
</reference>
<gene>
    <name evidence="1" type="ORF">ANCCAN_29609</name>
</gene>
<proteinExistence type="predicted"/>
<name>A0A368F115_ANCCA</name>